<protein>
    <submittedName>
        <fullName evidence="2">Uncharacterized protein</fullName>
    </submittedName>
</protein>
<evidence type="ECO:0000256" key="1">
    <source>
        <dbReference type="SAM" id="Phobius"/>
    </source>
</evidence>
<dbReference type="AlphaFoldDB" id="A0A943SPT4"/>
<keyword evidence="1" id="KW-0472">Membrane</keyword>
<evidence type="ECO:0000313" key="2">
    <source>
        <dbReference type="EMBL" id="MBS6535840.1"/>
    </source>
</evidence>
<dbReference type="RefSeq" id="WP_278638595.1">
    <property type="nucleotide sequence ID" value="NZ_JAGZZP010000023.1"/>
</dbReference>
<keyword evidence="1" id="KW-0812">Transmembrane</keyword>
<sequence>MLNLDNIEYVTIYNVWFCIRLIIILIPIGIGVGMFFEWAFSPYLEYYNKRDGFISGLIFSFFISLAVICFLGKTNYAKVEIVDKEKCIEIFGENPQDGFRHVRSEGDKFYYYYVLGSNLEEQNEDELKNSIEETFNNYSLQAEIKNKTKVIKK</sequence>
<gene>
    <name evidence="2" type="ORF">KH327_08420</name>
</gene>
<name>A0A943SPT4_9FIRM</name>
<reference evidence="2" key="1">
    <citation type="submission" date="2021-02" db="EMBL/GenBank/DDBJ databases">
        <title>Infant gut strain persistence is associated with maternal origin, phylogeny, and functional potential including surface adhesion and iron acquisition.</title>
        <authorList>
            <person name="Lou Y.C."/>
        </authorList>
    </citation>
    <scope>NUCLEOTIDE SEQUENCE</scope>
    <source>
        <strain evidence="2">L3_060_052G1_dasL3_060_052G1_concoct_1</strain>
    </source>
</reference>
<proteinExistence type="predicted"/>
<dbReference type="EMBL" id="JAGZZP010000023">
    <property type="protein sequence ID" value="MBS6535840.1"/>
    <property type="molecule type" value="Genomic_DNA"/>
</dbReference>
<dbReference type="Proteomes" id="UP000748991">
    <property type="component" value="Unassembled WGS sequence"/>
</dbReference>
<keyword evidence="1" id="KW-1133">Transmembrane helix</keyword>
<feature type="transmembrane region" description="Helical" evidence="1">
    <location>
        <begin position="12"/>
        <end position="40"/>
    </location>
</feature>
<comment type="caution">
    <text evidence="2">The sequence shown here is derived from an EMBL/GenBank/DDBJ whole genome shotgun (WGS) entry which is preliminary data.</text>
</comment>
<organism evidence="2 3">
    <name type="scientific">Peptoniphilus harei</name>
    <dbReference type="NCBI Taxonomy" id="54005"/>
    <lineage>
        <taxon>Bacteria</taxon>
        <taxon>Bacillati</taxon>
        <taxon>Bacillota</taxon>
        <taxon>Tissierellia</taxon>
        <taxon>Tissierellales</taxon>
        <taxon>Peptoniphilaceae</taxon>
        <taxon>Peptoniphilus</taxon>
    </lineage>
</organism>
<feature type="transmembrane region" description="Helical" evidence="1">
    <location>
        <begin position="52"/>
        <end position="71"/>
    </location>
</feature>
<accession>A0A943SPT4</accession>
<evidence type="ECO:0000313" key="3">
    <source>
        <dbReference type="Proteomes" id="UP000748991"/>
    </source>
</evidence>